<evidence type="ECO:0000313" key="3">
    <source>
        <dbReference type="Proteomes" id="UP000054926"/>
    </source>
</evidence>
<keyword evidence="3" id="KW-1185">Reference proteome</keyword>
<dbReference type="AlphaFoldDB" id="A0A0W0ZET3"/>
<keyword evidence="1" id="KW-0732">Signal</keyword>
<dbReference type="STRING" id="947033.Lste_0839"/>
<accession>A0A0W0ZET3</accession>
<dbReference type="PATRIC" id="fig|947033.5.peg.896"/>
<name>A0A0W0ZET3_9GAMM</name>
<evidence type="ECO:0000256" key="1">
    <source>
        <dbReference type="SAM" id="SignalP"/>
    </source>
</evidence>
<protein>
    <recommendedName>
        <fullName evidence="4">Periplasmic protein</fullName>
    </recommendedName>
</protein>
<feature type="signal peptide" evidence="1">
    <location>
        <begin position="1"/>
        <end position="23"/>
    </location>
</feature>
<dbReference type="EMBL" id="LNYY01000019">
    <property type="protein sequence ID" value="KTD67681.1"/>
    <property type="molecule type" value="Genomic_DNA"/>
</dbReference>
<evidence type="ECO:0008006" key="4">
    <source>
        <dbReference type="Google" id="ProtNLM"/>
    </source>
</evidence>
<dbReference type="OrthoDB" id="5637984at2"/>
<sequence>MKSSKINLILSGLIFLCSVTAYSMTENVSQSDSDAARISMLEKALAPQKLDEVANLFAKANKQRNGAVQFMLFSDQLKKKYKDNWPYWVSGTSSPWITSYKIKKMAESKNSWEFEITYQWATADGPFNPPLVQTIVVAPVPKNMNSSQKFWIMEFNEKQ</sequence>
<organism evidence="2 3">
    <name type="scientific">Legionella steelei</name>
    <dbReference type="NCBI Taxonomy" id="947033"/>
    <lineage>
        <taxon>Bacteria</taxon>
        <taxon>Pseudomonadati</taxon>
        <taxon>Pseudomonadota</taxon>
        <taxon>Gammaproteobacteria</taxon>
        <taxon>Legionellales</taxon>
        <taxon>Legionellaceae</taxon>
        <taxon>Legionella</taxon>
    </lineage>
</organism>
<proteinExistence type="predicted"/>
<feature type="chain" id="PRO_5006918589" description="Periplasmic protein" evidence="1">
    <location>
        <begin position="24"/>
        <end position="159"/>
    </location>
</feature>
<dbReference type="Proteomes" id="UP000054926">
    <property type="component" value="Unassembled WGS sequence"/>
</dbReference>
<evidence type="ECO:0000313" key="2">
    <source>
        <dbReference type="EMBL" id="KTD67681.1"/>
    </source>
</evidence>
<reference evidence="2 3" key="1">
    <citation type="submission" date="2015-11" db="EMBL/GenBank/DDBJ databases">
        <title>Genomic analysis of 38 Legionella species identifies large and diverse effector repertoires.</title>
        <authorList>
            <person name="Burstein D."/>
            <person name="Amaro F."/>
            <person name="Zusman T."/>
            <person name="Lifshitz Z."/>
            <person name="Cohen O."/>
            <person name="Gilbert J.A."/>
            <person name="Pupko T."/>
            <person name="Shuman H.A."/>
            <person name="Segal G."/>
        </authorList>
    </citation>
    <scope>NUCLEOTIDE SEQUENCE [LARGE SCALE GENOMIC DNA]</scope>
    <source>
        <strain evidence="2 3">IMVS3376</strain>
    </source>
</reference>
<gene>
    <name evidence="2" type="ORF">Lste_0839</name>
</gene>
<comment type="caution">
    <text evidence="2">The sequence shown here is derived from an EMBL/GenBank/DDBJ whole genome shotgun (WGS) entry which is preliminary data.</text>
</comment>
<dbReference type="RefSeq" id="WP_058509837.1">
    <property type="nucleotide sequence ID" value="NZ_LNYY01000019.1"/>
</dbReference>